<dbReference type="AlphaFoldDB" id="B3G461"/>
<dbReference type="GO" id="GO:0005886">
    <property type="term" value="C:plasma membrane"/>
    <property type="evidence" value="ECO:0007669"/>
    <property type="project" value="TreeGrafter"/>
</dbReference>
<keyword evidence="5" id="KW-0406">Ion transport</keyword>
<dbReference type="Pfam" id="PF25508">
    <property type="entry name" value="TRPM2"/>
    <property type="match status" value="1"/>
</dbReference>
<keyword evidence="7" id="KW-0407">Ion channel</keyword>
<dbReference type="InterPro" id="IPR050927">
    <property type="entry name" value="TRPM"/>
</dbReference>
<evidence type="ECO:0000256" key="7">
    <source>
        <dbReference type="ARBA" id="ARBA00023303"/>
    </source>
</evidence>
<evidence type="ECO:0000256" key="8">
    <source>
        <dbReference type="SAM" id="MobiDB-lite"/>
    </source>
</evidence>
<dbReference type="PANTHER" id="PTHR13800:SF12">
    <property type="entry name" value="TRANSIENT RECEPTOR POTENTIAL CATION CHANNEL SUBFAMILY M MEMBER-LIKE 2"/>
    <property type="match status" value="1"/>
</dbReference>
<dbReference type="GO" id="GO:0099604">
    <property type="term" value="F:ligand-gated calcium channel activity"/>
    <property type="evidence" value="ECO:0007669"/>
    <property type="project" value="TreeGrafter"/>
</dbReference>
<organism evidence="12">
    <name type="scientific">Adineta vaga</name>
    <name type="common">Rotifer</name>
    <name type="synonym">Callidina vaga</name>
    <dbReference type="NCBI Taxonomy" id="104782"/>
    <lineage>
        <taxon>Eukaryota</taxon>
        <taxon>Metazoa</taxon>
        <taxon>Spiralia</taxon>
        <taxon>Gnathifera</taxon>
        <taxon>Rotifera</taxon>
        <taxon>Eurotatoria</taxon>
        <taxon>Bdelloidea</taxon>
        <taxon>Adinetida</taxon>
        <taxon>Adinetidae</taxon>
        <taxon>Adineta</taxon>
    </lineage>
</organism>
<accession>B3G461</accession>
<dbReference type="EMBL" id="EU643474">
    <property type="protein sequence ID" value="ACD54609.1"/>
    <property type="molecule type" value="Genomic_DNA"/>
</dbReference>
<feature type="compositionally biased region" description="Basic and acidic residues" evidence="8">
    <location>
        <begin position="21"/>
        <end position="30"/>
    </location>
</feature>
<reference evidence="12" key="1">
    <citation type="journal article" date="2008" name="Science">
        <title>Massive horizontal gene transfer in bdelloid rotifers.</title>
        <authorList>
            <person name="Gladyshev E.A."/>
            <person name="Meselson M.S."/>
            <person name="Arkhipova I.R."/>
        </authorList>
    </citation>
    <scope>NUCLEOTIDE SEQUENCE</scope>
</reference>
<feature type="transmembrane region" description="Helical" evidence="9">
    <location>
        <begin position="878"/>
        <end position="898"/>
    </location>
</feature>
<comment type="subcellular location">
    <subcellularLocation>
        <location evidence="1">Membrane</location>
        <topology evidence="1">Multi-pass membrane protein</topology>
    </subcellularLocation>
</comment>
<evidence type="ECO:0000313" key="12">
    <source>
        <dbReference type="EMBL" id="ACD54609.1"/>
    </source>
</evidence>
<protein>
    <submittedName>
        <fullName evidence="12">Transient receptor potential cation channel protein-like protein</fullName>
    </submittedName>
</protein>
<evidence type="ECO:0000256" key="9">
    <source>
        <dbReference type="SAM" id="Phobius"/>
    </source>
</evidence>
<dbReference type="InterPro" id="IPR041491">
    <property type="entry name" value="TRPM_SLOG"/>
</dbReference>
<proteinExistence type="predicted"/>
<feature type="domain" description="TRPM SLOG" evidence="10">
    <location>
        <begin position="102"/>
        <end position="350"/>
    </location>
</feature>
<evidence type="ECO:0000256" key="3">
    <source>
        <dbReference type="ARBA" id="ARBA00022692"/>
    </source>
</evidence>
<feature type="transmembrane region" description="Helical" evidence="9">
    <location>
        <begin position="833"/>
        <end position="858"/>
    </location>
</feature>
<evidence type="ECO:0000259" key="10">
    <source>
        <dbReference type="Pfam" id="PF18139"/>
    </source>
</evidence>
<evidence type="ECO:0000256" key="2">
    <source>
        <dbReference type="ARBA" id="ARBA00022448"/>
    </source>
</evidence>
<feature type="transmembrane region" description="Helical" evidence="9">
    <location>
        <begin position="751"/>
        <end position="772"/>
    </location>
</feature>
<evidence type="ECO:0000259" key="11">
    <source>
        <dbReference type="Pfam" id="PF25508"/>
    </source>
</evidence>
<keyword evidence="6 9" id="KW-0472">Membrane</keyword>
<keyword evidence="12" id="KW-0675">Receptor</keyword>
<evidence type="ECO:0000256" key="6">
    <source>
        <dbReference type="ARBA" id="ARBA00023136"/>
    </source>
</evidence>
<evidence type="ECO:0000256" key="1">
    <source>
        <dbReference type="ARBA" id="ARBA00004141"/>
    </source>
</evidence>
<sequence>MENSELNELTILVDDINRPVEDDEHDHFDSHPLQINHSNSKDQERSVYPTMASESKERVSKLQVIDTLKLNLADSTSDIPAYFGFLKFVYANDADKNDRLSSFIHLATESRPWMVANLIEAYHLPTPDFILSIQTGSIQQYGPYKDRSGIQIETEHAIQHPWVTTSCNKQDVIKLVGNALHRDMCGADVPCISFCNWKSVADHSQLEKGKTLISHLFDTRFVMNDRSSGPRFIHEYQLTKNNDNETSISGWHLDPNHTHFLLFDDGSNDVKNMLLKRQEIEHEFSISKALKSPVNVFDNDIPIVMLLLGGNFTTLIAICQGLENGTPVVVVRDTGGLADIIAQLCRKLSPMDELAEFRKITYIEECKIELKRLCDEEGILSERDDEIKINDQISEIEKYVDVLKEMEELIVIFDAIERKNNLENAVADAMLNGIKYRVENYEQFFSSETRAAELEWCLIWNKIDHALQLLIDRNDKTIVSMNDMNLNKDQKITLTQQLLYEALYRNNVLFVNLLVECGASIEELTEEQLINDGALPLEHVSNKYYPYTHDITINQLKKYVEQIYNSYLREYLGHYISQDISRKRIQARNERFSGFNIGKIMSSNTNRISKIFEGRKIEALYLWFVFMNLPDMAKYLCSRCRNQTVGTLLASDIYFAATRRNTQNKRNLQMMAQEFDRHSRGIIDKCYAKDDDFALKLLKSKATMFYTCFPLHIARRADCRAFLASNTVQKHLHNKWFHNFDYQRRLMKLPMGIWICLSSLLLPMLPIASIVLPSLYKKTSIKENSSSERNLLNRYRPTITYQSILEKTDHRSSKAPNMRERIKWFYEAPVVHFYYYFIFFVSFLGLFSYVLLFDYFPLNIYGEKRSGIQNLPIPITEILLHICIASLIIDEIYQVSLFSQISLQYKSMELDGSNWNSFLYNCIHSSLVCQRISFHLIFMSIDLIIWYIRILYLFAAYEILGPKLTMIYEMVSLFYLTNNIDSNKYMFIWTNVTNSTSTNKFTIVEGNGESSSWQLLRDVLNWGIWKVFGQVAEPYNGAVSENDAYGTFVFIFAVGFTVISNVLLLNVLIAMFNEKILRVQEKSNELWRYQRFWLINEYKDKTVLPPPLNILCYLIQFLNYVICCKCRSRSSALLDPDSGIIILYIRYF</sequence>
<feature type="region of interest" description="Disordered" evidence="8">
    <location>
        <begin position="21"/>
        <end position="53"/>
    </location>
</feature>
<feature type="transmembrane region" description="Helical" evidence="9">
    <location>
        <begin position="1048"/>
        <end position="1072"/>
    </location>
</feature>
<dbReference type="PANTHER" id="PTHR13800">
    <property type="entry name" value="TRANSIENT RECEPTOR POTENTIAL CATION CHANNEL, SUBFAMILY M, MEMBER 6"/>
    <property type="match status" value="1"/>
</dbReference>
<feature type="domain" description="TRPM-like" evidence="11">
    <location>
        <begin position="496"/>
        <end position="724"/>
    </location>
</feature>
<feature type="transmembrane region" description="Helical" evidence="9">
    <location>
        <begin position="936"/>
        <end position="957"/>
    </location>
</feature>
<evidence type="ECO:0000256" key="4">
    <source>
        <dbReference type="ARBA" id="ARBA00022989"/>
    </source>
</evidence>
<keyword evidence="2" id="KW-0813">Transport</keyword>
<keyword evidence="3 9" id="KW-0812">Transmembrane</keyword>
<dbReference type="Pfam" id="PF18139">
    <property type="entry name" value="LSDAT_euk"/>
    <property type="match status" value="1"/>
</dbReference>
<name>B3G461_ADIVA</name>
<dbReference type="InterPro" id="IPR057366">
    <property type="entry name" value="TRPM-like"/>
</dbReference>
<keyword evidence="4 9" id="KW-1133">Transmembrane helix</keyword>
<evidence type="ECO:0000256" key="5">
    <source>
        <dbReference type="ARBA" id="ARBA00023065"/>
    </source>
</evidence>